<reference evidence="2 3" key="1">
    <citation type="submission" date="2018-03" db="EMBL/GenBank/DDBJ databases">
        <title>Genome sequencing of Phreatobacter sp.</title>
        <authorList>
            <person name="Kim S.-J."/>
            <person name="Heo J."/>
            <person name="Kwon S.-W."/>
        </authorList>
    </citation>
    <scope>NUCLEOTIDE SEQUENCE [LARGE SCALE GENOMIC DNA]</scope>
    <source>
        <strain evidence="2 3">S-12</strain>
    </source>
</reference>
<dbReference type="SUPFAM" id="SSF54637">
    <property type="entry name" value="Thioesterase/thiol ester dehydrase-isomerase"/>
    <property type="match status" value="1"/>
</dbReference>
<name>A0A2S0NCL7_9HYPH</name>
<dbReference type="EMBL" id="CP027668">
    <property type="protein sequence ID" value="AVO45671.1"/>
    <property type="molecule type" value="Genomic_DNA"/>
</dbReference>
<evidence type="ECO:0000313" key="2">
    <source>
        <dbReference type="EMBL" id="AVO45671.1"/>
    </source>
</evidence>
<proteinExistence type="predicted"/>
<dbReference type="Proteomes" id="UP000237889">
    <property type="component" value="Chromosome"/>
</dbReference>
<sequence>MYDDIVLGERERLGSYTFTAEAIIAFARNYDPQPFHLSEEGGKATHFGGLVASGWHTGSVWMRMRVEHSQRIAAERAAQGLPPQWNGPSGGFKNLKWPRPVRAGDTVTYYTEYVSKRPLASRPGWGIVFSLNTGENQHGELVFSFDGSVFVPL</sequence>
<accession>A0A2S0NCL7</accession>
<dbReference type="CDD" id="cd03454">
    <property type="entry name" value="YdeM"/>
    <property type="match status" value="1"/>
</dbReference>
<evidence type="ECO:0000259" key="1">
    <source>
        <dbReference type="Pfam" id="PF01575"/>
    </source>
</evidence>
<dbReference type="Pfam" id="PF01575">
    <property type="entry name" value="MaoC_dehydratas"/>
    <property type="match status" value="1"/>
</dbReference>
<dbReference type="OrthoDB" id="9797938at2"/>
<keyword evidence="3" id="KW-1185">Reference proteome</keyword>
<feature type="domain" description="MaoC-like" evidence="1">
    <location>
        <begin position="15"/>
        <end position="118"/>
    </location>
</feature>
<dbReference type="InterPro" id="IPR029069">
    <property type="entry name" value="HotDog_dom_sf"/>
</dbReference>
<protein>
    <submittedName>
        <fullName evidence="2">Dehydratase</fullName>
    </submittedName>
</protein>
<evidence type="ECO:0000313" key="3">
    <source>
        <dbReference type="Proteomes" id="UP000237889"/>
    </source>
</evidence>
<dbReference type="KEGG" id="phr:C6569_11670"/>
<dbReference type="Gene3D" id="3.10.129.10">
    <property type="entry name" value="Hotdog Thioesterase"/>
    <property type="match status" value="1"/>
</dbReference>
<gene>
    <name evidence="2" type="ORF">C6569_11670</name>
</gene>
<organism evidence="2 3">
    <name type="scientific">Phreatobacter cathodiphilus</name>
    <dbReference type="NCBI Taxonomy" id="1868589"/>
    <lineage>
        <taxon>Bacteria</taxon>
        <taxon>Pseudomonadati</taxon>
        <taxon>Pseudomonadota</taxon>
        <taxon>Alphaproteobacteria</taxon>
        <taxon>Hyphomicrobiales</taxon>
        <taxon>Phreatobacteraceae</taxon>
        <taxon>Phreatobacter</taxon>
    </lineage>
</organism>
<dbReference type="RefSeq" id="WP_106749012.1">
    <property type="nucleotide sequence ID" value="NZ_CP027668.1"/>
</dbReference>
<dbReference type="InterPro" id="IPR002539">
    <property type="entry name" value="MaoC-like_dom"/>
</dbReference>
<dbReference type="AlphaFoldDB" id="A0A2S0NCL7"/>